<feature type="transmembrane region" description="Helical" evidence="6">
    <location>
        <begin position="398"/>
        <end position="419"/>
    </location>
</feature>
<sequence>MDTRTPNRPQGGRDEGSDGGPGLYAVKVPTDPARLSSTTASFRVRLGAAVTPLIDAQVAAPAFAAPPVDSGYSGMNADQTQPMLVLTPLMEAGALAGVAGAAGTAGASGLAGEARPRRPRRVTPITWTGGAAQQLDAVRQGGVGPDAATGVLPVQSSASPVETQLMPQLPVPPEAEDGYGQGLGHAPGGAPDDGVTYVGGRQPWGSGPEYQLEARESGEPVRHAWYPGRRVDLGLVLLPLRIFLGGISIYAGFSKVSDPVYFDGGVRGSMMHWLQSLHPWPMAQPLMQFALAHPVGAGLAVAFIQIVVGVLSILGLWQRLAAGTAMLLSAALLVTVSWRTGPAYDAPDIIFLAAWSPLLLAGAPLFSLDGRLAIEAWHRLGERTPVAVLRRRVLRRGFVVATVVIGGTLLLGSALGAAVRDHRIGTTVVPSESGVPTDYPSPVYPSTGAPAAGGQGSAHPSSAAPSASNSPSAAATTAAPSHRPTPRHSSSTHSGSSSSTGTGGSSPSSGGASSTPSHHHSSSPTPKSSSGGTNGVIGGLLGTSAPAPLPLLGMPGSGASTGGAPVT</sequence>
<dbReference type="Pfam" id="PF07681">
    <property type="entry name" value="DoxX"/>
    <property type="match status" value="1"/>
</dbReference>
<name>A0ABV6URC3_9ACTN</name>
<evidence type="ECO:0000256" key="5">
    <source>
        <dbReference type="SAM" id="MobiDB-lite"/>
    </source>
</evidence>
<feature type="transmembrane region" description="Helical" evidence="6">
    <location>
        <begin position="233"/>
        <end position="253"/>
    </location>
</feature>
<feature type="region of interest" description="Disordered" evidence="5">
    <location>
        <begin position="1"/>
        <end position="28"/>
    </location>
</feature>
<feature type="compositionally biased region" description="Low complexity" evidence="5">
    <location>
        <begin position="542"/>
        <end position="554"/>
    </location>
</feature>
<evidence type="ECO:0000256" key="3">
    <source>
        <dbReference type="ARBA" id="ARBA00022989"/>
    </source>
</evidence>
<keyword evidence="4 6" id="KW-0472">Membrane</keyword>
<evidence type="ECO:0000256" key="4">
    <source>
        <dbReference type="ARBA" id="ARBA00023136"/>
    </source>
</evidence>
<evidence type="ECO:0000313" key="7">
    <source>
        <dbReference type="EMBL" id="MFC1404013.1"/>
    </source>
</evidence>
<evidence type="ECO:0000256" key="2">
    <source>
        <dbReference type="ARBA" id="ARBA00022692"/>
    </source>
</evidence>
<keyword evidence="3 6" id="KW-1133">Transmembrane helix</keyword>
<feature type="transmembrane region" description="Helical" evidence="6">
    <location>
        <begin position="320"/>
        <end position="338"/>
    </location>
</feature>
<keyword evidence="2 6" id="KW-0812">Transmembrane</keyword>
<feature type="compositionally biased region" description="Gly residues" evidence="5">
    <location>
        <begin position="532"/>
        <end position="541"/>
    </location>
</feature>
<organism evidence="7 8">
    <name type="scientific">Streptacidiphilus cavernicola</name>
    <dbReference type="NCBI Taxonomy" id="3342716"/>
    <lineage>
        <taxon>Bacteria</taxon>
        <taxon>Bacillati</taxon>
        <taxon>Actinomycetota</taxon>
        <taxon>Actinomycetes</taxon>
        <taxon>Kitasatosporales</taxon>
        <taxon>Streptomycetaceae</taxon>
        <taxon>Streptacidiphilus</taxon>
    </lineage>
</organism>
<evidence type="ECO:0000256" key="6">
    <source>
        <dbReference type="SAM" id="Phobius"/>
    </source>
</evidence>
<dbReference type="RefSeq" id="WP_380523225.1">
    <property type="nucleotide sequence ID" value="NZ_JBHEZZ010000012.1"/>
</dbReference>
<accession>A0ABV6URC3</accession>
<reference evidence="7 8" key="1">
    <citation type="submission" date="2024-09" db="EMBL/GenBank/DDBJ databases">
        <authorList>
            <person name="Lee S.D."/>
        </authorList>
    </citation>
    <scope>NUCLEOTIDE SEQUENCE [LARGE SCALE GENOMIC DNA]</scope>
    <source>
        <strain evidence="7 8">N1-5</strain>
    </source>
</reference>
<evidence type="ECO:0000256" key="1">
    <source>
        <dbReference type="ARBA" id="ARBA00004141"/>
    </source>
</evidence>
<gene>
    <name evidence="7" type="ORF">ACEZDJ_22220</name>
</gene>
<feature type="transmembrane region" description="Helical" evidence="6">
    <location>
        <begin position="291"/>
        <end position="313"/>
    </location>
</feature>
<feature type="region of interest" description="Disordered" evidence="5">
    <location>
        <begin position="428"/>
        <end position="567"/>
    </location>
</feature>
<dbReference type="Proteomes" id="UP001592528">
    <property type="component" value="Unassembled WGS sequence"/>
</dbReference>
<protein>
    <submittedName>
        <fullName evidence="7">DoxX family protein</fullName>
    </submittedName>
</protein>
<feature type="compositionally biased region" description="Low complexity" evidence="5">
    <location>
        <begin position="457"/>
        <end position="531"/>
    </location>
</feature>
<comment type="caution">
    <text evidence="7">The sequence shown here is derived from an EMBL/GenBank/DDBJ whole genome shotgun (WGS) entry which is preliminary data.</text>
</comment>
<keyword evidence="8" id="KW-1185">Reference proteome</keyword>
<evidence type="ECO:0000313" key="8">
    <source>
        <dbReference type="Proteomes" id="UP001592528"/>
    </source>
</evidence>
<dbReference type="InterPro" id="IPR032808">
    <property type="entry name" value="DoxX"/>
</dbReference>
<dbReference type="PANTHER" id="PTHR39157:SF1">
    <property type="entry name" value="DOXX FAMILY PROTEIN"/>
    <property type="match status" value="1"/>
</dbReference>
<proteinExistence type="predicted"/>
<dbReference type="EMBL" id="JBHEZZ010000012">
    <property type="protein sequence ID" value="MFC1404013.1"/>
    <property type="molecule type" value="Genomic_DNA"/>
</dbReference>
<comment type="subcellular location">
    <subcellularLocation>
        <location evidence="1">Membrane</location>
        <topology evidence="1">Multi-pass membrane protein</topology>
    </subcellularLocation>
</comment>
<feature type="transmembrane region" description="Helical" evidence="6">
    <location>
        <begin position="350"/>
        <end position="368"/>
    </location>
</feature>
<feature type="compositionally biased region" description="Basic and acidic residues" evidence="5">
    <location>
        <begin position="1"/>
        <end position="16"/>
    </location>
</feature>
<dbReference type="PANTHER" id="PTHR39157">
    <property type="entry name" value="INTEGRAL MEMBRANE PROTEIN-RELATED"/>
    <property type="match status" value="1"/>
</dbReference>